<feature type="compositionally biased region" description="Basic and acidic residues" evidence="1">
    <location>
        <begin position="1"/>
        <end position="19"/>
    </location>
</feature>
<keyword evidence="3" id="KW-1185">Reference proteome</keyword>
<dbReference type="Proteomes" id="UP001189792">
    <property type="component" value="Unassembled WGS sequence"/>
</dbReference>
<protein>
    <submittedName>
        <fullName evidence="2">Uncharacterized protein</fullName>
    </submittedName>
</protein>
<evidence type="ECO:0000256" key="1">
    <source>
        <dbReference type="SAM" id="MobiDB-lite"/>
    </source>
</evidence>
<organism evidence="2 3">
    <name type="scientific">Ralstonia flatus</name>
    <dbReference type="NCBI Taxonomy" id="3058601"/>
    <lineage>
        <taxon>Bacteria</taxon>
        <taxon>Pseudomonadati</taxon>
        <taxon>Pseudomonadota</taxon>
        <taxon>Betaproteobacteria</taxon>
        <taxon>Burkholderiales</taxon>
        <taxon>Burkholderiaceae</taxon>
        <taxon>Ralstonia</taxon>
    </lineage>
</organism>
<gene>
    <name evidence="2" type="ORF">R77564_03748</name>
</gene>
<proteinExistence type="predicted"/>
<sequence>MSIASERKARKAQEAEQRAAEVAAHKQKKAGMKALRNAARAAANLARAKQRSAKESAATTRAQITLAGMTSREAAHLAQIRSAALAVQDELDRRARESGREQ</sequence>
<name>A0ABN9KFU3_9RALS</name>
<evidence type="ECO:0000313" key="3">
    <source>
        <dbReference type="Proteomes" id="UP001189792"/>
    </source>
</evidence>
<evidence type="ECO:0000313" key="2">
    <source>
        <dbReference type="EMBL" id="CAJ0893865.1"/>
    </source>
</evidence>
<reference evidence="2 3" key="1">
    <citation type="submission" date="2023-07" db="EMBL/GenBank/DDBJ databases">
        <authorList>
            <person name="Peeters C."/>
        </authorList>
    </citation>
    <scope>NUCLEOTIDE SEQUENCE [LARGE SCALE GENOMIC DNA]</scope>
    <source>
        <strain evidence="2 3">LMG 32965</strain>
    </source>
</reference>
<dbReference type="EMBL" id="CAUDLI010000008">
    <property type="protein sequence ID" value="CAJ0893865.1"/>
    <property type="molecule type" value="Genomic_DNA"/>
</dbReference>
<comment type="caution">
    <text evidence="2">The sequence shown here is derived from an EMBL/GenBank/DDBJ whole genome shotgun (WGS) entry which is preliminary data.</text>
</comment>
<accession>A0ABN9KFU3</accession>
<feature type="region of interest" description="Disordered" evidence="1">
    <location>
        <begin position="1"/>
        <end position="24"/>
    </location>
</feature>